<dbReference type="InterPro" id="IPR040442">
    <property type="entry name" value="Pyrv_kinase-like_dom_sf"/>
</dbReference>
<dbReference type="SUPFAM" id="SSF51621">
    <property type="entry name" value="Phosphoenolpyruvate/pyruvate domain"/>
    <property type="match status" value="1"/>
</dbReference>
<evidence type="ECO:0000256" key="6">
    <source>
        <dbReference type="ARBA" id="ARBA00022857"/>
    </source>
</evidence>
<dbReference type="InParanoid" id="D2W044"/>
<dbReference type="NCBIfam" id="NF001452">
    <property type="entry name" value="PRK00311.1"/>
    <property type="match status" value="1"/>
</dbReference>
<evidence type="ECO:0000256" key="1">
    <source>
        <dbReference type="ARBA" id="ARBA00005033"/>
    </source>
</evidence>
<dbReference type="GO" id="GO:0032259">
    <property type="term" value="P:methylation"/>
    <property type="evidence" value="ECO:0007669"/>
    <property type="project" value="UniProtKB-KW"/>
</dbReference>
<dbReference type="GO" id="GO:0000287">
    <property type="term" value="F:magnesium ion binding"/>
    <property type="evidence" value="ECO:0007669"/>
    <property type="project" value="TreeGrafter"/>
</dbReference>
<evidence type="ECO:0000313" key="11">
    <source>
        <dbReference type="EMBL" id="EFC37549.1"/>
    </source>
</evidence>
<dbReference type="PANTHER" id="PTHR20881">
    <property type="entry name" value="3-METHYL-2-OXOBUTANOATE HYDROXYMETHYLTRANSFERASE"/>
    <property type="match status" value="1"/>
</dbReference>
<dbReference type="InterPro" id="IPR003700">
    <property type="entry name" value="Pantoate_hydroxy_MeTrfase"/>
</dbReference>
<dbReference type="AlphaFoldDB" id="D2W044"/>
<dbReference type="InterPro" id="IPR036291">
    <property type="entry name" value="NAD(P)-bd_dom_sf"/>
</dbReference>
<accession>D2W044</accession>
<reference evidence="11 12" key="1">
    <citation type="journal article" date="2010" name="Cell">
        <title>The genome of Naegleria gruberi illuminates early eukaryotic versatility.</title>
        <authorList>
            <person name="Fritz-Laylin L.K."/>
            <person name="Prochnik S.E."/>
            <person name="Ginger M.L."/>
            <person name="Dacks J.B."/>
            <person name="Carpenter M.L."/>
            <person name="Field M.C."/>
            <person name="Kuo A."/>
            <person name="Paredez A."/>
            <person name="Chapman J."/>
            <person name="Pham J."/>
            <person name="Shu S."/>
            <person name="Neupane R."/>
            <person name="Cipriano M."/>
            <person name="Mancuso J."/>
            <person name="Tu H."/>
            <person name="Salamov A."/>
            <person name="Lindquist E."/>
            <person name="Shapiro H."/>
            <person name="Lucas S."/>
            <person name="Grigoriev I.V."/>
            <person name="Cande W.Z."/>
            <person name="Fulton C."/>
            <person name="Rokhsar D.S."/>
            <person name="Dawson S.C."/>
        </authorList>
    </citation>
    <scope>NUCLEOTIDE SEQUENCE [LARGE SCALE GENOMIC DNA]</scope>
    <source>
        <strain evidence="11 12">NEG-M</strain>
    </source>
</reference>
<comment type="pathway">
    <text evidence="1">Cofactor biosynthesis; (R)-pantothenate biosynthesis; (R)-pantoate from 3-methyl-2-oxobutanoate: step 1/2.</text>
</comment>
<keyword evidence="6" id="KW-0521">NADP</keyword>
<dbReference type="SUPFAM" id="SSF48179">
    <property type="entry name" value="6-phosphogluconate dehydrogenase C-terminal domain-like"/>
    <property type="match status" value="1"/>
</dbReference>
<dbReference type="GO" id="GO:0003864">
    <property type="term" value="F:3-methyl-2-oxobutanoate hydroxymethyltransferase activity"/>
    <property type="evidence" value="ECO:0007669"/>
    <property type="project" value="UniProtKB-EC"/>
</dbReference>
<dbReference type="UniPathway" id="UPA00028">
    <property type="reaction ID" value="UER00003"/>
</dbReference>
<sequence length="723" mass="79576">MKMITKIGGGLVRKSLGRDDVLSLLNLVQSTRKSWVSSTINGKKTIRNYSVHTSPKSNKASSQEKESIRQELVPVTLQCINYKYQNQIPLTMLTATDFHSASVVDQTNCDMILVGDSLSMTALGQPNTTSVTMDEMIHHAKAVKRGSQYSFLIGDMPFGSYVTDDAAVHNAVRFIKEAEMNSVKLEGGERVASKIKSIVDAGIVVIAHIGLTPQSCNQLGGFRVVGSKNCSEAIQLWKDALAVKEAGASLIVLECVPQKLASLITKHIGIPTIGIGSGKCSGQVLVYHDLLGMYSKFTPKFCKQYLNLNPIMIDACENYVKDVVNGEFPHKSHTFIIKDDVYSVVSEYIEKDVKNHQVNEIIKSNVDGKKDGQLGVDYNNVGERPKVLILGSGSVGSLFASSLSSNCDVKLLSGKKTKLEENIEISTQVREGNETKSIRNTIVNIISDEELKNAWNGEIDVLIIAVKSYATNQAIQNMMEGLPSLSKIKHIITVQNGYGNEQNILTSLSKLNLEGVSMSPINLYSGVKTILNSEDRRVLEQSNTDKISISVPKLLVDTKLGNVFSNNSQFQIGSILNSTIIDGKPKFVDWMKLIINSTINPLASLYQIENGNLLQNLALQNLMKILIKEQVNILRMIPGAIDSLATAQEMKDKSIEQVVYEKVMKICELTSSNRCSMLVDLENQNETEIMYLNGAFVELANKFKIDSPSNKMIVELITAKQVK</sequence>
<dbReference type="RefSeq" id="XP_002670293.1">
    <property type="nucleotide sequence ID" value="XM_002670247.1"/>
</dbReference>
<dbReference type="Pfam" id="PF02548">
    <property type="entry name" value="Pantoate_transf"/>
    <property type="match status" value="1"/>
</dbReference>
<dbReference type="InterPro" id="IPR013328">
    <property type="entry name" value="6PGD_dom2"/>
</dbReference>
<keyword evidence="7" id="KW-0560">Oxidoreductase</keyword>
<dbReference type="Pfam" id="PF08546">
    <property type="entry name" value="ApbA_C"/>
    <property type="match status" value="1"/>
</dbReference>
<dbReference type="HAMAP" id="MF_00156">
    <property type="entry name" value="PanB"/>
    <property type="match status" value="1"/>
</dbReference>
<dbReference type="PANTHER" id="PTHR20881:SF0">
    <property type="entry name" value="3-METHYL-2-OXOBUTANOATE HYDROXYMETHYLTRANSFERASE"/>
    <property type="match status" value="1"/>
</dbReference>
<dbReference type="GO" id="GO:0008168">
    <property type="term" value="F:methyltransferase activity"/>
    <property type="evidence" value="ECO:0007669"/>
    <property type="project" value="UniProtKB-KW"/>
</dbReference>
<dbReference type="VEuPathDB" id="AmoebaDB:NAEGRDRAFT_81893"/>
<proteinExistence type="inferred from homology"/>
<dbReference type="InterPro" id="IPR008927">
    <property type="entry name" value="6-PGluconate_DH-like_C_sf"/>
</dbReference>
<dbReference type="InterPro" id="IPR003710">
    <property type="entry name" value="ApbA"/>
</dbReference>
<dbReference type="OrthoDB" id="425211at2759"/>
<dbReference type="NCBIfam" id="TIGR00222">
    <property type="entry name" value="panB"/>
    <property type="match status" value="1"/>
</dbReference>
<dbReference type="GO" id="GO:0015940">
    <property type="term" value="P:pantothenate biosynthetic process"/>
    <property type="evidence" value="ECO:0007669"/>
    <property type="project" value="UniProtKB-UniPathway"/>
</dbReference>
<dbReference type="Proteomes" id="UP000006671">
    <property type="component" value="Unassembled WGS sequence"/>
</dbReference>
<dbReference type="InterPro" id="IPR015813">
    <property type="entry name" value="Pyrv/PenolPyrv_kinase-like_dom"/>
</dbReference>
<dbReference type="eggNOG" id="KOG2949">
    <property type="taxonomic scope" value="Eukaryota"/>
</dbReference>
<dbReference type="Gene3D" id="3.40.50.720">
    <property type="entry name" value="NAD(P)-binding Rossmann-like Domain"/>
    <property type="match status" value="1"/>
</dbReference>
<evidence type="ECO:0000256" key="7">
    <source>
        <dbReference type="ARBA" id="ARBA00023002"/>
    </source>
</evidence>
<protein>
    <recommendedName>
        <fullName evidence="4">3-methyl-2-oxobutanoate hydroxymethyltransferase</fullName>
        <ecNumber evidence="4">2.1.2.11</ecNumber>
    </recommendedName>
</protein>
<evidence type="ECO:0000256" key="4">
    <source>
        <dbReference type="ARBA" id="ARBA00012618"/>
    </source>
</evidence>
<evidence type="ECO:0000256" key="8">
    <source>
        <dbReference type="ARBA" id="ARBA00049172"/>
    </source>
</evidence>
<organism evidence="12">
    <name type="scientific">Naegleria gruberi</name>
    <name type="common">Amoeba</name>
    <dbReference type="NCBI Taxonomy" id="5762"/>
    <lineage>
        <taxon>Eukaryota</taxon>
        <taxon>Discoba</taxon>
        <taxon>Heterolobosea</taxon>
        <taxon>Tetramitia</taxon>
        <taxon>Eutetramitia</taxon>
        <taxon>Vahlkampfiidae</taxon>
        <taxon>Naegleria</taxon>
    </lineage>
</organism>
<dbReference type="InterPro" id="IPR013752">
    <property type="entry name" value="KPA_reductase"/>
</dbReference>
<evidence type="ECO:0000256" key="3">
    <source>
        <dbReference type="ARBA" id="ARBA00008676"/>
    </source>
</evidence>
<dbReference type="KEGG" id="ngr:NAEGRDRAFT_81893"/>
<dbReference type="EC" id="2.1.2.11" evidence="4"/>
<keyword evidence="12" id="KW-1185">Reference proteome</keyword>
<evidence type="ECO:0000259" key="10">
    <source>
        <dbReference type="Pfam" id="PF08546"/>
    </source>
</evidence>
<comment type="similarity">
    <text evidence="2">Belongs to the ketopantoate reductase family.</text>
</comment>
<dbReference type="FunFam" id="3.20.20.60:FF:000003">
    <property type="entry name" value="3-methyl-2-oxobutanoate hydroxymethyltransferase"/>
    <property type="match status" value="1"/>
</dbReference>
<name>D2W044_NAEGR</name>
<evidence type="ECO:0000313" key="12">
    <source>
        <dbReference type="Proteomes" id="UP000006671"/>
    </source>
</evidence>
<gene>
    <name evidence="11" type="ORF">NAEGRDRAFT_81893</name>
</gene>
<dbReference type="EMBL" id="GG738917">
    <property type="protein sequence ID" value="EFC37549.1"/>
    <property type="molecule type" value="Genomic_DNA"/>
</dbReference>
<dbReference type="Gene3D" id="1.10.1040.10">
    <property type="entry name" value="N-(1-d-carboxylethyl)-l-norvaline Dehydrogenase, domain 2"/>
    <property type="match status" value="1"/>
</dbReference>
<dbReference type="GO" id="GO:0008677">
    <property type="term" value="F:2-dehydropantoate 2-reductase activity"/>
    <property type="evidence" value="ECO:0007669"/>
    <property type="project" value="InterPro"/>
</dbReference>
<keyword evidence="11" id="KW-0489">Methyltransferase</keyword>
<dbReference type="OMA" id="GMYSKFT"/>
<dbReference type="STRING" id="5762.D2W044"/>
<feature type="domain" description="Ketopantoate reductase N-terminal" evidence="9">
    <location>
        <begin position="387"/>
        <end position="508"/>
    </location>
</feature>
<dbReference type="CDD" id="cd06557">
    <property type="entry name" value="KPHMT-like"/>
    <property type="match status" value="1"/>
</dbReference>
<evidence type="ECO:0000256" key="5">
    <source>
        <dbReference type="ARBA" id="ARBA00022679"/>
    </source>
</evidence>
<evidence type="ECO:0000259" key="9">
    <source>
        <dbReference type="Pfam" id="PF02558"/>
    </source>
</evidence>
<dbReference type="SUPFAM" id="SSF51735">
    <property type="entry name" value="NAD(P)-binding Rossmann-fold domains"/>
    <property type="match status" value="1"/>
</dbReference>
<dbReference type="GeneID" id="8863146"/>
<feature type="domain" description="Ketopantoate reductase C-terminal" evidence="10">
    <location>
        <begin position="590"/>
        <end position="721"/>
    </location>
</feature>
<evidence type="ECO:0000256" key="2">
    <source>
        <dbReference type="ARBA" id="ARBA00007870"/>
    </source>
</evidence>
<comment type="catalytic activity">
    <reaction evidence="8">
        <text>(6R)-5,10-methylene-5,6,7,8-tetrahydrofolate + 3-methyl-2-oxobutanoate + H2O = 2-dehydropantoate + (6S)-5,6,7,8-tetrahydrofolate</text>
        <dbReference type="Rhea" id="RHEA:11824"/>
        <dbReference type="ChEBI" id="CHEBI:11561"/>
        <dbReference type="ChEBI" id="CHEBI:11851"/>
        <dbReference type="ChEBI" id="CHEBI:15377"/>
        <dbReference type="ChEBI" id="CHEBI:15636"/>
        <dbReference type="ChEBI" id="CHEBI:57453"/>
        <dbReference type="EC" id="2.1.2.11"/>
    </reaction>
</comment>
<dbReference type="GO" id="GO:0005739">
    <property type="term" value="C:mitochondrion"/>
    <property type="evidence" value="ECO:0007669"/>
    <property type="project" value="TreeGrafter"/>
</dbReference>
<keyword evidence="5 11" id="KW-0808">Transferase</keyword>
<dbReference type="NCBIfam" id="TIGR00745">
    <property type="entry name" value="apbA_panE"/>
    <property type="match status" value="1"/>
</dbReference>
<dbReference type="Gene3D" id="3.20.20.60">
    <property type="entry name" value="Phosphoenolpyruvate-binding domains"/>
    <property type="match status" value="1"/>
</dbReference>
<comment type="similarity">
    <text evidence="3">Belongs to the PanB family.</text>
</comment>
<dbReference type="InterPro" id="IPR013332">
    <property type="entry name" value="KPR_N"/>
</dbReference>
<dbReference type="Pfam" id="PF02558">
    <property type="entry name" value="ApbA"/>
    <property type="match status" value="1"/>
</dbReference>